<proteinExistence type="predicted"/>
<dbReference type="EMBL" id="FLUM01000001">
    <property type="protein sequence ID" value="SBV94014.1"/>
    <property type="molecule type" value="Genomic_DNA"/>
</dbReference>
<name>A0A212J3Q4_9BACT</name>
<dbReference type="AlphaFoldDB" id="A0A212J3Q4"/>
<protein>
    <submittedName>
        <fullName evidence="1">Uncharacterized protein</fullName>
    </submittedName>
</protein>
<dbReference type="RefSeq" id="WP_296938900.1">
    <property type="nucleotide sequence ID" value="NZ_LT599032.1"/>
</dbReference>
<sequence>MYTATGVKLQLIHETDMNLQAATVMATAPFSTQVVEVRTTDYIGNKVYENNVLKRILIDGGYIEGMTYHFYLTDHLGNNRVVAEADGIVVLESVRQVLVLMEVLLLQK</sequence>
<gene>
    <name evidence="1" type="ORF">KL86DYS1_11020</name>
</gene>
<evidence type="ECO:0000313" key="1">
    <source>
        <dbReference type="EMBL" id="SBV94014.1"/>
    </source>
</evidence>
<reference evidence="1" key="1">
    <citation type="submission" date="2016-04" db="EMBL/GenBank/DDBJ databases">
        <authorList>
            <person name="Evans L.H."/>
            <person name="Alamgir A."/>
            <person name="Owens N."/>
            <person name="Weber N.D."/>
            <person name="Virtaneva K."/>
            <person name="Barbian K."/>
            <person name="Babar A."/>
            <person name="Rosenke K."/>
        </authorList>
    </citation>
    <scope>NUCLEOTIDE SEQUENCE</scope>
    <source>
        <strain evidence="1">86-1</strain>
    </source>
</reference>
<organism evidence="1">
    <name type="scientific">uncultured Dysgonomonas sp</name>
    <dbReference type="NCBI Taxonomy" id="206096"/>
    <lineage>
        <taxon>Bacteria</taxon>
        <taxon>Pseudomonadati</taxon>
        <taxon>Bacteroidota</taxon>
        <taxon>Bacteroidia</taxon>
        <taxon>Bacteroidales</taxon>
        <taxon>Dysgonomonadaceae</taxon>
        <taxon>Dysgonomonas</taxon>
        <taxon>environmental samples</taxon>
    </lineage>
</organism>
<accession>A0A212J3Q4</accession>